<keyword evidence="1" id="KW-1185">Reference proteome</keyword>
<sequence>MMNVSGTMVPMNTGGCGCDCCCGGGSDSTALLLALLGKKRRKRQLTFPLPVQKNISSEVNREFICPELHRNDRASLIPNDTTMFGVILYTVNIQNICDKSIIYVDRELFGTDKLFHSHSINRNQAVSSLANKKMTFMEKIYKEPGINLEEWQQLLQIETIEFSLQKLTHTSTYPTQKTRLDSIKEKFNELNNSKTI</sequence>
<dbReference type="WBParaSite" id="scf7180000425098.g14355">
    <property type="protein sequence ID" value="scf7180000425098.g14355"/>
    <property type="gene ID" value="scf7180000425098.g14355"/>
</dbReference>
<evidence type="ECO:0000313" key="1">
    <source>
        <dbReference type="Proteomes" id="UP000887560"/>
    </source>
</evidence>
<protein>
    <submittedName>
        <fullName evidence="2">Uncharacterized protein</fullName>
    </submittedName>
</protein>
<proteinExistence type="predicted"/>
<dbReference type="Proteomes" id="UP000887560">
    <property type="component" value="Unplaced"/>
</dbReference>
<reference evidence="2" key="1">
    <citation type="submission" date="2022-11" db="UniProtKB">
        <authorList>
            <consortium name="WormBaseParasite"/>
        </authorList>
    </citation>
    <scope>IDENTIFICATION</scope>
</reference>
<name>A0A915PHV7_9BILA</name>
<dbReference type="AlphaFoldDB" id="A0A915PHV7"/>
<evidence type="ECO:0000313" key="2">
    <source>
        <dbReference type="WBParaSite" id="scf7180000425098.g14355"/>
    </source>
</evidence>
<organism evidence="1 2">
    <name type="scientific">Meloidogyne floridensis</name>
    <dbReference type="NCBI Taxonomy" id="298350"/>
    <lineage>
        <taxon>Eukaryota</taxon>
        <taxon>Metazoa</taxon>
        <taxon>Ecdysozoa</taxon>
        <taxon>Nematoda</taxon>
        <taxon>Chromadorea</taxon>
        <taxon>Rhabditida</taxon>
        <taxon>Tylenchina</taxon>
        <taxon>Tylenchomorpha</taxon>
        <taxon>Tylenchoidea</taxon>
        <taxon>Meloidogynidae</taxon>
        <taxon>Meloidogyninae</taxon>
        <taxon>Meloidogyne</taxon>
    </lineage>
</organism>
<accession>A0A915PHV7</accession>